<evidence type="ECO:0000313" key="2">
    <source>
        <dbReference type="EMBL" id="CCF73206.1"/>
    </source>
</evidence>
<accession>I7IFZ4</accession>
<evidence type="ECO:0000256" key="1">
    <source>
        <dbReference type="SAM" id="SignalP"/>
    </source>
</evidence>
<reference evidence="2 3" key="2">
    <citation type="journal article" date="2013" name="PLoS ONE">
        <title>Whole genome mapping and re-organization of the nuclear and mitochondrial genomes of Babesia microti isolates.</title>
        <authorList>
            <person name="Cornillot E."/>
            <person name="Dassouli A."/>
            <person name="Garg A."/>
            <person name="Pachikara N."/>
            <person name="Randazzo S."/>
            <person name="Depoix D."/>
            <person name="Carcy B."/>
            <person name="Delbecq S."/>
            <person name="Frutos R."/>
            <person name="Silva J.C."/>
            <person name="Sutton R."/>
            <person name="Krause P.J."/>
            <person name="Mamoun C.B."/>
        </authorList>
    </citation>
    <scope>NUCLEOTIDE SEQUENCE [LARGE SCALE GENOMIC DNA]</scope>
    <source>
        <strain evidence="2 3">RI</strain>
    </source>
</reference>
<feature type="chain" id="PRO_5003710746" evidence="1">
    <location>
        <begin position="23"/>
        <end position="1149"/>
    </location>
</feature>
<dbReference type="KEGG" id="bmic:BMR1_02g00200"/>
<gene>
    <name evidence="2" type="ORF">BMR1_02g00200</name>
</gene>
<sequence length="1149" mass="130966">MSWCRLMLTLVIWTIQIKFTYQVPCCCLYGPVISLFCSHNRRQFQPSNHFNSIKDHLFSSSSLKNVSLNLKSIDTNDFVVRRGLRFDIIRPSYSGVIINKIIYRDKELPLSPTPLYREVYRFKQCLFSYLYVMSYYGEENTYFQVYRKMRGTRLKYSLYDEDNLPDGLLQGGSIINRVSNLVYGKDIRINVFGDLINKNISRFGDKNKFYMVSLTPTAESSTAGILSNYRVREFLDFGGYFTMELPRDYDYFVLFKDLDSISLIVSVEGLAKFYRYQMQGDSYVQQSAIDRLEPVSTLEFEDLYKEANLEAVQVDLTKPYFPNSLICNYHDNELTITPKPGKVITKIIIPGTEVDLNGKFPSNYVKVKFFSDVDIVFISGLSPGDTPLSLHFVINKTQNTAYQFHQVEKIDSSFKTKELDYNKNGIPVSIEINVLSQVISHIGNTTLFSGEVTDTIFFCTSLGKVDELKIDTFRIEAQDNCLANFFMYLKDKSLLISVTMDKMGLMNIKSFMHIIRGNSSSFRLIPPDKSKNIISELNHQLYSNDSDTFEKTLFVDVKNAKASPGIKITHLPDKSLLYTVDSTLFEDNKKSYISSVKFGSHRYKLKPGWAQIGVYTLNNSETLVIIDEMESADAGVSRTIFSIPHVTTSSILSKSTKVDWDNPILMNHLKITPGNVNSNPTDYHLSHVMNFVMTDPRGLAGVITKLDFGNNSTIYLPVMGSGIIIGDVVYHEMVDKWHESYIFTLVKLTKSNENTSTLTIYRLSIDKVKVISYNIVDEVDCSYIGDIIYESNTADKLLEPLVVDLDLKNIDKNIFLVKNEANLNTVTPTKHTDEAYYNGRKYKIGTVKLADGLNDKGYPRYSEKKVDFTEDKISILSLVDNVWLSEVYEKSNGEFKFVSKDPLDDLLGLENLQPRKGMQYITLEMENDRSINFLRLKESFYYCGKNVTIKSAYAYAMLINNGNYNTSLWFYQVNPNRDGEVKILQCNNVPFINPKFNTSWVDSSHVLNMEMAKQIQNSKLLYAKLSTLNIDLDFLPTGVIKAHNDNLTVYTCPNRSIGNVAFGNVNLSVNSIFTRVFVNISDSGRFVLVESYKEGGTGIVIDAFKENEYARGCYTKINLSELEGQLEHMIGPYSFETGSTSTYGLVFPR</sequence>
<name>I7IFZ4_BABMR</name>
<dbReference type="GeneID" id="24423830"/>
<feature type="signal peptide" evidence="1">
    <location>
        <begin position="1"/>
        <end position="22"/>
    </location>
</feature>
<evidence type="ECO:0000313" key="3">
    <source>
        <dbReference type="Proteomes" id="UP000002899"/>
    </source>
</evidence>
<protein>
    <submittedName>
        <fullName evidence="2">Uncharacterized protein</fullName>
    </submittedName>
</protein>
<dbReference type="VEuPathDB" id="PiroplasmaDB:BMR1_02g00200"/>
<keyword evidence="1" id="KW-0732">Signal</keyword>
<dbReference type="Proteomes" id="UP000002899">
    <property type="component" value="Chromosome II"/>
</dbReference>
<keyword evidence="3" id="KW-1185">Reference proteome</keyword>
<reference evidence="2 3" key="3">
    <citation type="journal article" date="2016" name="Sci. Rep.">
        <title>Genome-wide diversity and gene expression profiling of Babesia microti isolates identify polymorphic genes that mediate host-pathogen interactions.</title>
        <authorList>
            <person name="Silva J.C."/>
            <person name="Cornillot E."/>
            <person name="McCracken C."/>
            <person name="Usmani-Brown S."/>
            <person name="Dwivedi A."/>
            <person name="Ifeonu O.O."/>
            <person name="Crabtree J."/>
            <person name="Gotia H.T."/>
            <person name="Virji A.Z."/>
            <person name="Reynes C."/>
            <person name="Colinge J."/>
            <person name="Kumar V."/>
            <person name="Lawres L."/>
            <person name="Pazzi J.E."/>
            <person name="Pablo J.V."/>
            <person name="Hung C."/>
            <person name="Brancato J."/>
            <person name="Kumari P."/>
            <person name="Orvis J."/>
            <person name="Tretina K."/>
            <person name="Chibucos M."/>
            <person name="Ott S."/>
            <person name="Sadzewicz L."/>
            <person name="Sengamalay N."/>
            <person name="Shetty A.C."/>
            <person name="Su Q."/>
            <person name="Tallon L."/>
            <person name="Fraser C.M."/>
            <person name="Frutos R."/>
            <person name="Molina D.M."/>
            <person name="Krause P.J."/>
            <person name="Ben Mamoun C."/>
        </authorList>
    </citation>
    <scope>NUCLEOTIDE SEQUENCE [LARGE SCALE GENOMIC DNA]</scope>
    <source>
        <strain evidence="2 3">RI</strain>
    </source>
</reference>
<dbReference type="EMBL" id="FO082872">
    <property type="protein sequence ID" value="CCF73206.1"/>
    <property type="molecule type" value="Genomic_DNA"/>
</dbReference>
<dbReference type="AlphaFoldDB" id="I7IFZ4"/>
<proteinExistence type="predicted"/>
<organism evidence="2 3">
    <name type="scientific">Babesia microti (strain RI)</name>
    <dbReference type="NCBI Taxonomy" id="1133968"/>
    <lineage>
        <taxon>Eukaryota</taxon>
        <taxon>Sar</taxon>
        <taxon>Alveolata</taxon>
        <taxon>Apicomplexa</taxon>
        <taxon>Aconoidasida</taxon>
        <taxon>Piroplasmida</taxon>
        <taxon>Babesiidae</taxon>
        <taxon>Babesia</taxon>
    </lineage>
</organism>
<dbReference type="RefSeq" id="XP_012647815.1">
    <property type="nucleotide sequence ID" value="XM_012792361.1"/>
</dbReference>
<reference evidence="2 3" key="1">
    <citation type="journal article" date="2012" name="Nucleic Acids Res.">
        <title>Sequencing of the smallest Apicomplexan genome from the human pathogen Babesia microti.</title>
        <authorList>
            <person name="Cornillot E."/>
            <person name="Hadj-Kaddour K."/>
            <person name="Dassouli A."/>
            <person name="Noel B."/>
            <person name="Ranwez V."/>
            <person name="Vacherie B."/>
            <person name="Augagneur Y."/>
            <person name="Bres V."/>
            <person name="Duclos A."/>
            <person name="Randazzo S."/>
            <person name="Carcy B."/>
            <person name="Debierre-Grockiego F."/>
            <person name="Delbecq S."/>
            <person name="Moubri-Menage K."/>
            <person name="Shams-Eldin H."/>
            <person name="Usmani-Brown S."/>
            <person name="Bringaud F."/>
            <person name="Wincker P."/>
            <person name="Vivares C.P."/>
            <person name="Schwarz R.T."/>
            <person name="Schetters T.P."/>
            <person name="Krause P.J."/>
            <person name="Gorenflot A."/>
            <person name="Berry V."/>
            <person name="Barbe V."/>
            <person name="Ben Mamoun C."/>
        </authorList>
    </citation>
    <scope>NUCLEOTIDE SEQUENCE [LARGE SCALE GENOMIC DNA]</scope>
    <source>
        <strain evidence="2 3">RI</strain>
    </source>
</reference>